<comment type="caution">
    <text evidence="11">The sequence shown here is derived from an EMBL/GenBank/DDBJ whole genome shotgun (WGS) entry which is preliminary data.</text>
</comment>
<comment type="subcellular location">
    <subcellularLocation>
        <location evidence="9">Cytoplasm</location>
    </subcellularLocation>
</comment>
<dbReference type="PANTHER" id="PTHR21235">
    <property type="entry name" value="IMIDAZOLE GLYCEROL PHOSPHATE SYNTHASE SUBUNIT HISF/H IGP SYNTHASE SUBUNIT HISF/H"/>
    <property type="match status" value="1"/>
</dbReference>
<name>A0ABM9N379_9LACO</name>
<gene>
    <name evidence="9" type="primary">hisF</name>
    <name evidence="11" type="ORF">R54876_GBNLAHCA_00155</name>
</gene>
<dbReference type="Gene3D" id="3.20.20.70">
    <property type="entry name" value="Aldolase class I"/>
    <property type="match status" value="1"/>
</dbReference>
<evidence type="ECO:0000313" key="12">
    <source>
        <dbReference type="Proteomes" id="UP001314241"/>
    </source>
</evidence>
<evidence type="ECO:0000256" key="1">
    <source>
        <dbReference type="ARBA" id="ARBA00005091"/>
    </source>
</evidence>
<organism evidence="11 12">
    <name type="scientific">Eupransor demetentiae</name>
    <dbReference type="NCBI Taxonomy" id="3109584"/>
    <lineage>
        <taxon>Bacteria</taxon>
        <taxon>Bacillati</taxon>
        <taxon>Bacillota</taxon>
        <taxon>Bacilli</taxon>
        <taxon>Lactobacillales</taxon>
        <taxon>Lactobacillaceae</taxon>
        <taxon>Eupransor</taxon>
    </lineage>
</organism>
<sequence length="254" mass="27091">MTLNKRIIPALDIKNGRVVKGIQFQNVQAVGDPVAIAKEYQDLGADELVLLDISASQEDRKTAQEVVDDVSSQVFIPLTVGGGISSLADMKKIIQAGADKIFLNSAAVKQVDLVTQGAEVFGSQAMVVAIDVKWDVAEKSYRVYIKGGQEATDWEVGAWAQAVVKAGAGELLVTSMDADGTKQGYDIALYQYLCQQVDVPIIASGGAGKIEDFEELFLKTDVDGALAASVFHYKQIAIADLKAALQAKGVPVRC</sequence>
<feature type="active site" evidence="9">
    <location>
        <position position="12"/>
    </location>
</feature>
<evidence type="ECO:0000256" key="10">
    <source>
        <dbReference type="RuleBase" id="RU003657"/>
    </source>
</evidence>
<comment type="pathway">
    <text evidence="1 9">Amino-acid biosynthesis; L-histidine biosynthesis; L-histidine from 5-phospho-alpha-D-ribose 1-diphosphate: step 5/9.</text>
</comment>
<dbReference type="InterPro" id="IPR050064">
    <property type="entry name" value="IGPS_HisA/HisF"/>
</dbReference>
<comment type="catalytic activity">
    <reaction evidence="8 9">
        <text>5-[(5-phospho-1-deoxy-D-ribulos-1-ylimino)methylamino]-1-(5-phospho-beta-D-ribosyl)imidazole-4-carboxamide + L-glutamine = D-erythro-1-(imidazol-4-yl)glycerol 3-phosphate + 5-amino-1-(5-phospho-beta-D-ribosyl)imidazole-4-carboxamide + L-glutamate + H(+)</text>
        <dbReference type="Rhea" id="RHEA:24793"/>
        <dbReference type="ChEBI" id="CHEBI:15378"/>
        <dbReference type="ChEBI" id="CHEBI:29985"/>
        <dbReference type="ChEBI" id="CHEBI:58278"/>
        <dbReference type="ChEBI" id="CHEBI:58359"/>
        <dbReference type="ChEBI" id="CHEBI:58475"/>
        <dbReference type="ChEBI" id="CHEBI:58525"/>
        <dbReference type="EC" id="4.3.2.10"/>
    </reaction>
</comment>
<keyword evidence="9" id="KW-0963">Cytoplasm</keyword>
<accession>A0ABM9N379</accession>
<evidence type="ECO:0000256" key="4">
    <source>
        <dbReference type="ARBA" id="ARBA00022605"/>
    </source>
</evidence>
<evidence type="ECO:0000256" key="5">
    <source>
        <dbReference type="ARBA" id="ARBA00023102"/>
    </source>
</evidence>
<comment type="subunit">
    <text evidence="3 9">Heterodimer of HisH and HisF.</text>
</comment>
<evidence type="ECO:0000256" key="9">
    <source>
        <dbReference type="HAMAP-Rule" id="MF_01013"/>
    </source>
</evidence>
<keyword evidence="5 9" id="KW-0368">Histidine biosynthesis</keyword>
<evidence type="ECO:0000256" key="3">
    <source>
        <dbReference type="ARBA" id="ARBA00011152"/>
    </source>
</evidence>
<proteinExistence type="inferred from homology"/>
<protein>
    <recommendedName>
        <fullName evidence="9">Imidazole glycerol phosphate synthase subunit HisF</fullName>
        <ecNumber evidence="9">4.3.2.10</ecNumber>
    </recommendedName>
    <alternativeName>
        <fullName evidence="9">IGP synthase cyclase subunit</fullName>
    </alternativeName>
    <alternativeName>
        <fullName evidence="9">IGP synthase subunit HisF</fullName>
    </alternativeName>
    <alternativeName>
        <fullName evidence="9">ImGP synthase subunit HisF</fullName>
        <shortName evidence="9">IGPS subunit HisF</shortName>
    </alternativeName>
</protein>
<dbReference type="SUPFAM" id="SSF51366">
    <property type="entry name" value="Ribulose-phoshate binding barrel"/>
    <property type="match status" value="1"/>
</dbReference>
<comment type="function">
    <text evidence="7 9">IGPS catalyzes the conversion of PRFAR and glutamine to IGP, AICAR and glutamate. The HisF subunit catalyzes the cyclization activity that produces IGP and AICAR from PRFAR using the ammonia provided by the HisH subunit.</text>
</comment>
<dbReference type="PANTHER" id="PTHR21235:SF2">
    <property type="entry name" value="IMIDAZOLE GLYCEROL PHOSPHATE SYNTHASE HISHF"/>
    <property type="match status" value="1"/>
</dbReference>
<dbReference type="HAMAP" id="MF_01013">
    <property type="entry name" value="HisF"/>
    <property type="match status" value="1"/>
</dbReference>
<keyword evidence="6 9" id="KW-0456">Lyase</keyword>
<dbReference type="InterPro" id="IPR011060">
    <property type="entry name" value="RibuloseP-bd_barrel"/>
</dbReference>
<keyword evidence="12" id="KW-1185">Reference proteome</keyword>
<evidence type="ECO:0000256" key="6">
    <source>
        <dbReference type="ARBA" id="ARBA00023239"/>
    </source>
</evidence>
<reference evidence="11 12" key="1">
    <citation type="submission" date="2024-01" db="EMBL/GenBank/DDBJ databases">
        <authorList>
            <person name="Botero Cardona J."/>
        </authorList>
    </citation>
    <scope>NUCLEOTIDE SEQUENCE [LARGE SCALE GENOMIC DNA]</scope>
    <source>
        <strain evidence="11 12">LMG 33000</strain>
    </source>
</reference>
<evidence type="ECO:0000313" key="11">
    <source>
        <dbReference type="EMBL" id="CAK8053598.1"/>
    </source>
</evidence>
<keyword evidence="4 9" id="KW-0028">Amino-acid biosynthesis</keyword>
<evidence type="ECO:0000256" key="7">
    <source>
        <dbReference type="ARBA" id="ARBA00025475"/>
    </source>
</evidence>
<dbReference type="EMBL" id="CAWVOH010000001">
    <property type="protein sequence ID" value="CAK8053598.1"/>
    <property type="molecule type" value="Genomic_DNA"/>
</dbReference>
<dbReference type="InterPro" id="IPR006062">
    <property type="entry name" value="His_biosynth"/>
</dbReference>
<dbReference type="RefSeq" id="WP_349641158.1">
    <property type="nucleotide sequence ID" value="NZ_CAWVOH010000001.1"/>
</dbReference>
<dbReference type="Proteomes" id="UP001314241">
    <property type="component" value="Unassembled WGS sequence"/>
</dbReference>
<comment type="similarity">
    <text evidence="2 9 10">Belongs to the HisA/HisF family.</text>
</comment>
<evidence type="ECO:0000256" key="8">
    <source>
        <dbReference type="ARBA" id="ARBA00047838"/>
    </source>
</evidence>
<dbReference type="NCBIfam" id="TIGR00735">
    <property type="entry name" value="hisF"/>
    <property type="match status" value="1"/>
</dbReference>
<dbReference type="Pfam" id="PF00977">
    <property type="entry name" value="His_biosynth"/>
    <property type="match status" value="1"/>
</dbReference>
<dbReference type="InterPro" id="IPR013785">
    <property type="entry name" value="Aldolase_TIM"/>
</dbReference>
<dbReference type="InterPro" id="IPR004651">
    <property type="entry name" value="HisF"/>
</dbReference>
<evidence type="ECO:0000256" key="2">
    <source>
        <dbReference type="ARBA" id="ARBA00009667"/>
    </source>
</evidence>
<dbReference type="EC" id="4.3.2.10" evidence="9"/>
<dbReference type="CDD" id="cd04731">
    <property type="entry name" value="HisF"/>
    <property type="match status" value="1"/>
</dbReference>
<feature type="active site" evidence="9">
    <location>
        <position position="131"/>
    </location>
</feature>